<feature type="compositionally biased region" description="Basic and acidic residues" evidence="1">
    <location>
        <begin position="121"/>
        <end position="132"/>
    </location>
</feature>
<accession>A0A645HPN8</accession>
<evidence type="ECO:0000313" key="2">
    <source>
        <dbReference type="EMBL" id="MPN40927.1"/>
    </source>
</evidence>
<protein>
    <recommendedName>
        <fullName evidence="3">DUF3106 domain-containing protein</fullName>
    </recommendedName>
</protein>
<sequence length="178" mass="20313">MAHRQHGRYGGRSVLGGMILAALLAFTLPAQANPPTSAVIGTPPQPDWAGLTIEQRKILMPLASDWNQMEHIRRKQWLTTASRYPKMGTKEQERVQKRMRDWATMTPEQRNRARDNYRDLSKLPSKHQEQIKKKWSAYKNLPEEEKQGVRERHKSAILLAPPPAPEPVASEETPPPAQ</sequence>
<evidence type="ECO:0008006" key="3">
    <source>
        <dbReference type="Google" id="ProtNLM"/>
    </source>
</evidence>
<gene>
    <name evidence="2" type="ORF">SDC9_188467</name>
</gene>
<proteinExistence type="predicted"/>
<dbReference type="EMBL" id="VSSQ01097658">
    <property type="protein sequence ID" value="MPN40927.1"/>
    <property type="molecule type" value="Genomic_DNA"/>
</dbReference>
<organism evidence="2">
    <name type="scientific">bioreactor metagenome</name>
    <dbReference type="NCBI Taxonomy" id="1076179"/>
    <lineage>
        <taxon>unclassified sequences</taxon>
        <taxon>metagenomes</taxon>
        <taxon>ecological metagenomes</taxon>
    </lineage>
</organism>
<reference evidence="2" key="1">
    <citation type="submission" date="2019-08" db="EMBL/GenBank/DDBJ databases">
        <authorList>
            <person name="Kucharzyk K."/>
            <person name="Murdoch R.W."/>
            <person name="Higgins S."/>
            <person name="Loffler F."/>
        </authorList>
    </citation>
    <scope>NUCLEOTIDE SEQUENCE</scope>
</reference>
<dbReference type="InterPro" id="IPR021455">
    <property type="entry name" value="DUF3106"/>
</dbReference>
<dbReference type="AlphaFoldDB" id="A0A645HPN8"/>
<dbReference type="Pfam" id="PF11304">
    <property type="entry name" value="DUF3106"/>
    <property type="match status" value="1"/>
</dbReference>
<evidence type="ECO:0000256" key="1">
    <source>
        <dbReference type="SAM" id="MobiDB-lite"/>
    </source>
</evidence>
<comment type="caution">
    <text evidence="2">The sequence shown here is derived from an EMBL/GenBank/DDBJ whole genome shotgun (WGS) entry which is preliminary data.</text>
</comment>
<feature type="region of interest" description="Disordered" evidence="1">
    <location>
        <begin position="121"/>
        <end position="178"/>
    </location>
</feature>
<feature type="compositionally biased region" description="Basic and acidic residues" evidence="1">
    <location>
        <begin position="141"/>
        <end position="150"/>
    </location>
</feature>
<name>A0A645HPN8_9ZZZZ</name>